<dbReference type="InterPro" id="IPR039901">
    <property type="entry name" value="Kdotransferase"/>
</dbReference>
<evidence type="ECO:0000256" key="3">
    <source>
        <dbReference type="ARBA" id="ARBA00006380"/>
    </source>
</evidence>
<dbReference type="Gene3D" id="3.40.50.11720">
    <property type="entry name" value="3-Deoxy-D-manno-octulosonic-acid transferase, N-terminal domain"/>
    <property type="match status" value="1"/>
</dbReference>
<dbReference type="GO" id="GO:0043842">
    <property type="term" value="F:Kdo transferase activity"/>
    <property type="evidence" value="ECO:0007669"/>
    <property type="project" value="UniProtKB-EC"/>
</dbReference>
<comment type="function">
    <text evidence="1 11">Involved in lipopolysaccharide (LPS) biosynthesis. Catalyzes the transfer of 3-deoxy-D-manno-octulosonate (Kdo) residue(s) from CMP-Kdo to lipid IV(A), the tetraacyldisaccharide-1,4'-bisphosphate precursor of lipid A.</text>
</comment>
<evidence type="ECO:0000256" key="7">
    <source>
        <dbReference type="ARBA" id="ARBA00031445"/>
    </source>
</evidence>
<protein>
    <recommendedName>
        <fullName evidence="5 11">3-deoxy-D-manno-octulosonic acid transferase</fullName>
        <shortName evidence="11">Kdo transferase</shortName>
        <ecNumber evidence="4 11">2.4.99.12</ecNumber>
    </recommendedName>
    <alternativeName>
        <fullName evidence="7 11">Lipid IV(A) 3-deoxy-D-manno-octulosonic acid transferase</fullName>
    </alternativeName>
</protein>
<dbReference type="UniPathway" id="UPA00958"/>
<feature type="site" description="Transition state stabilizer" evidence="10">
    <location>
        <position position="135"/>
    </location>
</feature>
<comment type="similarity">
    <text evidence="3">Belongs to the glycosyltransferase group 1 family. Glycosyltransferase 30 subfamily.</text>
</comment>
<gene>
    <name evidence="13" type="ORF">H0I76_01680</name>
</gene>
<evidence type="ECO:0000256" key="2">
    <source>
        <dbReference type="ARBA" id="ARBA00004713"/>
    </source>
</evidence>
<dbReference type="EMBL" id="JAEHHL010000001">
    <property type="protein sequence ID" value="MBK0397886.1"/>
    <property type="molecule type" value="Genomic_DNA"/>
</dbReference>
<evidence type="ECO:0000256" key="6">
    <source>
        <dbReference type="ARBA" id="ARBA00022679"/>
    </source>
</evidence>
<comment type="pathway">
    <text evidence="2 11">Bacterial outer membrane biogenesis; LPS core biosynthesis.</text>
</comment>
<dbReference type="FunFam" id="3.40.50.2000:FF:000032">
    <property type="entry name" value="3-deoxy-D-manno-octulosonic acid transferase"/>
    <property type="match status" value="1"/>
</dbReference>
<evidence type="ECO:0000313" key="14">
    <source>
        <dbReference type="Proteomes" id="UP000655420"/>
    </source>
</evidence>
<proteinExistence type="inferred from homology"/>
<evidence type="ECO:0000256" key="8">
    <source>
        <dbReference type="ARBA" id="ARBA00049183"/>
    </source>
</evidence>
<feature type="domain" description="3-deoxy-D-manno-octulosonic-acid transferase N-terminal" evidence="12">
    <location>
        <begin position="38"/>
        <end position="214"/>
    </location>
</feature>
<dbReference type="Proteomes" id="UP000655420">
    <property type="component" value="Unassembled WGS sequence"/>
</dbReference>
<dbReference type="Gene3D" id="3.40.50.2000">
    <property type="entry name" value="Glycogen Phosphorylase B"/>
    <property type="match status" value="1"/>
</dbReference>
<keyword evidence="11" id="KW-0472">Membrane</keyword>
<evidence type="ECO:0000256" key="5">
    <source>
        <dbReference type="ARBA" id="ARBA00019077"/>
    </source>
</evidence>
<reference evidence="13" key="1">
    <citation type="submission" date="2020-12" db="EMBL/GenBank/DDBJ databases">
        <title>Bacterial taxonomy.</title>
        <authorList>
            <person name="Pan X."/>
        </authorList>
    </citation>
    <scope>NUCLEOTIDE SEQUENCE</scope>
    <source>
        <strain evidence="13">M0105</strain>
    </source>
</reference>
<evidence type="ECO:0000256" key="4">
    <source>
        <dbReference type="ARBA" id="ARBA00012621"/>
    </source>
</evidence>
<dbReference type="PANTHER" id="PTHR42755:SF1">
    <property type="entry name" value="3-DEOXY-D-MANNO-OCTULOSONIC ACID TRANSFERASE, MITOCHONDRIAL-RELATED"/>
    <property type="match status" value="1"/>
</dbReference>
<dbReference type="EC" id="2.4.99.12" evidence="4 11"/>
<evidence type="ECO:0000256" key="9">
    <source>
        <dbReference type="PIRSR" id="PIRSR639901-1"/>
    </source>
</evidence>
<dbReference type="GO" id="GO:0005886">
    <property type="term" value="C:plasma membrane"/>
    <property type="evidence" value="ECO:0007669"/>
    <property type="project" value="UniProtKB-SubCell"/>
</dbReference>
<name>A0A8J7M3X8_9RHOB</name>
<feature type="site" description="Transition state stabilizer" evidence="10">
    <location>
        <position position="213"/>
    </location>
</feature>
<comment type="caution">
    <text evidence="13">The sequence shown here is derived from an EMBL/GenBank/DDBJ whole genome shotgun (WGS) entry which is preliminary data.</text>
</comment>
<evidence type="ECO:0000256" key="10">
    <source>
        <dbReference type="PIRSR" id="PIRSR639901-2"/>
    </source>
</evidence>
<accession>A0A8J7M3X8</accession>
<sequence length="428" mass="46580">MTFSAALSAYLIASRAAGLVAPMILRRRLARGKEDPARLAERLGRADVARPAGRLVWLHGASVGEAVSLLPVIRELGARDPDLHVLVTTGTVTSARRLASELPAYAVHQFVPLDTAGSVRRFLDRWRPDLAIWAESEFWPRLMIETSRRHIPMMLVNARVSARSASRWRRLPGMARILVRLFDRIVTQDAPTRERLIAMGADPARVREGGNLKMLAMPPRVDQATLEEFRDALGDRPVWLAASTHPPEEEVVLAAHRLIAQSVPDLLTILAPRHPERAAELSRWLRQEGLALALRSEGDLPTRETEIYLADSLGEMDLWLRLAPIALVGGSLADMGGHNPFEPAELGAAILHGPHVENFAPAYAVLTASGGALVVSDAASLAQAAKTLLLHPTHRSALVAAAREALEQSRPDVGALVTEALALLPRSE</sequence>
<dbReference type="InterPro" id="IPR007507">
    <property type="entry name" value="Glycos_transf_N"/>
</dbReference>
<evidence type="ECO:0000313" key="13">
    <source>
        <dbReference type="EMBL" id="MBK0397886.1"/>
    </source>
</evidence>
<dbReference type="GO" id="GO:0009244">
    <property type="term" value="P:lipopolysaccharide core region biosynthetic process"/>
    <property type="evidence" value="ECO:0007669"/>
    <property type="project" value="UniProtKB-UniRule"/>
</dbReference>
<dbReference type="RefSeq" id="WP_200606151.1">
    <property type="nucleotide sequence ID" value="NZ_JAEHHL010000001.1"/>
</dbReference>
<evidence type="ECO:0000256" key="11">
    <source>
        <dbReference type="RuleBase" id="RU365103"/>
    </source>
</evidence>
<evidence type="ECO:0000259" key="12">
    <source>
        <dbReference type="Pfam" id="PF04413"/>
    </source>
</evidence>
<feature type="active site" description="Proton acceptor" evidence="9">
    <location>
        <position position="65"/>
    </location>
</feature>
<dbReference type="PANTHER" id="PTHR42755">
    <property type="entry name" value="3-DEOXY-MANNO-OCTULOSONATE CYTIDYLYLTRANSFERASE"/>
    <property type="match status" value="1"/>
</dbReference>
<organism evidence="13 14">
    <name type="scientific">Thermohalobaculum xanthum</name>
    <dbReference type="NCBI Taxonomy" id="2753746"/>
    <lineage>
        <taxon>Bacteria</taxon>
        <taxon>Pseudomonadati</taxon>
        <taxon>Pseudomonadota</taxon>
        <taxon>Alphaproteobacteria</taxon>
        <taxon>Rhodobacterales</taxon>
        <taxon>Paracoccaceae</taxon>
        <taxon>Thermohalobaculum</taxon>
    </lineage>
</organism>
<evidence type="ECO:0000256" key="1">
    <source>
        <dbReference type="ARBA" id="ARBA00003394"/>
    </source>
</evidence>
<keyword evidence="11" id="KW-0448">Lipopolysaccharide biosynthesis</keyword>
<keyword evidence="6 11" id="KW-0808">Transferase</keyword>
<dbReference type="GO" id="GO:0009245">
    <property type="term" value="P:lipid A biosynthetic process"/>
    <property type="evidence" value="ECO:0007669"/>
    <property type="project" value="TreeGrafter"/>
</dbReference>
<keyword evidence="14" id="KW-1185">Reference proteome</keyword>
<comment type="catalytic activity">
    <reaction evidence="8 11">
        <text>lipid IVA (E. coli) + CMP-3-deoxy-beta-D-manno-octulosonate = alpha-Kdo-(2-&gt;6)-lipid IVA (E. coli) + CMP + H(+)</text>
        <dbReference type="Rhea" id="RHEA:28066"/>
        <dbReference type="ChEBI" id="CHEBI:15378"/>
        <dbReference type="ChEBI" id="CHEBI:58603"/>
        <dbReference type="ChEBI" id="CHEBI:60364"/>
        <dbReference type="ChEBI" id="CHEBI:60377"/>
        <dbReference type="ChEBI" id="CHEBI:85987"/>
        <dbReference type="EC" id="2.4.99.12"/>
    </reaction>
</comment>
<dbReference type="InterPro" id="IPR038107">
    <property type="entry name" value="Glycos_transf_N_sf"/>
</dbReference>
<keyword evidence="11" id="KW-1003">Cell membrane</keyword>
<dbReference type="AlphaFoldDB" id="A0A8J7M3X8"/>
<dbReference type="Pfam" id="PF04413">
    <property type="entry name" value="Glycos_transf_N"/>
    <property type="match status" value="1"/>
</dbReference>
<dbReference type="SUPFAM" id="SSF53756">
    <property type="entry name" value="UDP-Glycosyltransferase/glycogen phosphorylase"/>
    <property type="match status" value="1"/>
</dbReference>
<comment type="subcellular location">
    <subcellularLocation>
        <location evidence="11">Cell membrane</location>
    </subcellularLocation>
</comment>